<dbReference type="EMBL" id="JACOSL010000031">
    <property type="protein sequence ID" value="MBI1756451.1"/>
    <property type="molecule type" value="Genomic_DNA"/>
</dbReference>
<protein>
    <submittedName>
        <fullName evidence="3">Uncharacterized protein</fullName>
    </submittedName>
</protein>
<evidence type="ECO:0000256" key="2">
    <source>
        <dbReference type="SAM" id="SignalP"/>
    </source>
</evidence>
<evidence type="ECO:0000313" key="3">
    <source>
        <dbReference type="EMBL" id="MBI1756451.1"/>
    </source>
</evidence>
<accession>A0A931PWA7</accession>
<sequence length="165" mass="16766">MAQRGKFGKALQTLAAMLAVASMAISAAPPPCPMQACANDEPAPRVHRDTATPAAKVDPHACCHLGKGGAAGHLHGLKPMPPSKAQPKPSKPAKTCCCQASTSDRASKAPLTLPAIPVFTLAPPEPIALPGVTARPEEPPLPEVAQWPPGASPRAPDAGRAPPLA</sequence>
<dbReference type="Proteomes" id="UP000727962">
    <property type="component" value="Unassembled WGS sequence"/>
</dbReference>
<reference evidence="3" key="1">
    <citation type="submission" date="2020-07" db="EMBL/GenBank/DDBJ databases">
        <title>Huge and variable diversity of episymbiotic CPR bacteria and DPANN archaea in groundwater ecosystems.</title>
        <authorList>
            <person name="He C.Y."/>
            <person name="Keren R."/>
            <person name="Whittaker M."/>
            <person name="Farag I.F."/>
            <person name="Doudna J."/>
            <person name="Cate J.H.D."/>
            <person name="Banfield J.F."/>
        </authorList>
    </citation>
    <scope>NUCLEOTIDE SEQUENCE</scope>
    <source>
        <strain evidence="3">NC_groundwater_17_Pr7_B-0.1um_64_12</strain>
    </source>
</reference>
<evidence type="ECO:0000256" key="1">
    <source>
        <dbReference type="SAM" id="MobiDB-lite"/>
    </source>
</evidence>
<feature type="signal peptide" evidence="2">
    <location>
        <begin position="1"/>
        <end position="27"/>
    </location>
</feature>
<keyword evidence="2" id="KW-0732">Signal</keyword>
<dbReference type="AlphaFoldDB" id="A0A931PWA7"/>
<evidence type="ECO:0000313" key="4">
    <source>
        <dbReference type="Proteomes" id="UP000727962"/>
    </source>
</evidence>
<feature type="chain" id="PRO_5037864124" evidence="2">
    <location>
        <begin position="28"/>
        <end position="165"/>
    </location>
</feature>
<feature type="compositionally biased region" description="Low complexity" evidence="1">
    <location>
        <begin position="85"/>
        <end position="94"/>
    </location>
</feature>
<feature type="region of interest" description="Disordered" evidence="1">
    <location>
        <begin position="129"/>
        <end position="165"/>
    </location>
</feature>
<proteinExistence type="predicted"/>
<name>A0A931PWA7_FIMGI</name>
<organism evidence="3 4">
    <name type="scientific">Fimbriimonas ginsengisoli</name>
    <dbReference type="NCBI Taxonomy" id="1005039"/>
    <lineage>
        <taxon>Bacteria</taxon>
        <taxon>Bacillati</taxon>
        <taxon>Armatimonadota</taxon>
        <taxon>Fimbriimonadia</taxon>
        <taxon>Fimbriimonadales</taxon>
        <taxon>Fimbriimonadaceae</taxon>
        <taxon>Fimbriimonas</taxon>
    </lineage>
</organism>
<feature type="region of interest" description="Disordered" evidence="1">
    <location>
        <begin position="73"/>
        <end position="99"/>
    </location>
</feature>
<comment type="caution">
    <text evidence="3">The sequence shown here is derived from an EMBL/GenBank/DDBJ whole genome shotgun (WGS) entry which is preliminary data.</text>
</comment>
<gene>
    <name evidence="3" type="ORF">HYR64_05010</name>
</gene>